<dbReference type="InterPro" id="IPR011009">
    <property type="entry name" value="Kinase-like_dom_sf"/>
</dbReference>
<evidence type="ECO:0000256" key="3">
    <source>
        <dbReference type="ARBA" id="ARBA00022777"/>
    </source>
</evidence>
<feature type="compositionally biased region" description="Polar residues" evidence="5">
    <location>
        <begin position="182"/>
        <end position="191"/>
    </location>
</feature>
<dbReference type="AlphaFoldDB" id="A0A0R3X7E2"/>
<keyword evidence="1" id="KW-0808">Transferase</keyword>
<dbReference type="GO" id="GO:0005524">
    <property type="term" value="F:ATP binding"/>
    <property type="evidence" value="ECO:0007669"/>
    <property type="project" value="UniProtKB-KW"/>
</dbReference>
<dbReference type="GO" id="GO:0000045">
    <property type="term" value="P:autophagosome assembly"/>
    <property type="evidence" value="ECO:0007669"/>
    <property type="project" value="TreeGrafter"/>
</dbReference>
<dbReference type="WBParaSite" id="TTAC_0000946701-mRNA-1">
    <property type="protein sequence ID" value="TTAC_0000946701-mRNA-1"/>
    <property type="gene ID" value="TTAC_0000946701"/>
</dbReference>
<dbReference type="SUPFAM" id="SSF56112">
    <property type="entry name" value="Protein kinase-like (PK-like)"/>
    <property type="match status" value="1"/>
</dbReference>
<organism evidence="7">
    <name type="scientific">Hydatigena taeniaeformis</name>
    <name type="common">Feline tapeworm</name>
    <name type="synonym">Taenia taeniaeformis</name>
    <dbReference type="NCBI Taxonomy" id="6205"/>
    <lineage>
        <taxon>Eukaryota</taxon>
        <taxon>Metazoa</taxon>
        <taxon>Spiralia</taxon>
        <taxon>Lophotrochozoa</taxon>
        <taxon>Platyhelminthes</taxon>
        <taxon>Cestoda</taxon>
        <taxon>Eucestoda</taxon>
        <taxon>Cyclophyllidea</taxon>
        <taxon>Taeniidae</taxon>
        <taxon>Hydatigera</taxon>
    </lineage>
</organism>
<dbReference type="GO" id="GO:0061709">
    <property type="term" value="P:reticulophagy"/>
    <property type="evidence" value="ECO:0007669"/>
    <property type="project" value="TreeGrafter"/>
</dbReference>
<dbReference type="PROSITE" id="PS50011">
    <property type="entry name" value="PROTEIN_KINASE_DOM"/>
    <property type="match status" value="1"/>
</dbReference>
<dbReference type="GO" id="GO:0005829">
    <property type="term" value="C:cytosol"/>
    <property type="evidence" value="ECO:0007669"/>
    <property type="project" value="TreeGrafter"/>
</dbReference>
<protein>
    <submittedName>
        <fullName evidence="7">Protein kinase domain-containing protein</fullName>
    </submittedName>
</protein>
<keyword evidence="3" id="KW-0418">Kinase</keyword>
<dbReference type="PANTHER" id="PTHR24348:SF22">
    <property type="entry name" value="NON-SPECIFIC SERINE_THREONINE PROTEIN KINASE"/>
    <property type="match status" value="1"/>
</dbReference>
<dbReference type="SMART" id="SM00220">
    <property type="entry name" value="S_TKc"/>
    <property type="match status" value="1"/>
</dbReference>
<dbReference type="GO" id="GO:0010506">
    <property type="term" value="P:regulation of autophagy"/>
    <property type="evidence" value="ECO:0007669"/>
    <property type="project" value="InterPro"/>
</dbReference>
<dbReference type="STRING" id="6205.A0A0R3X7E2"/>
<feature type="compositionally biased region" description="Acidic residues" evidence="5">
    <location>
        <begin position="639"/>
        <end position="651"/>
    </location>
</feature>
<feature type="compositionally biased region" description="Pro residues" evidence="5">
    <location>
        <begin position="262"/>
        <end position="272"/>
    </location>
</feature>
<keyword evidence="4" id="KW-0067">ATP-binding</keyword>
<dbReference type="PANTHER" id="PTHR24348">
    <property type="entry name" value="SERINE/THREONINE-PROTEIN KINASE UNC-51-RELATED"/>
    <property type="match status" value="1"/>
</dbReference>
<dbReference type="InterPro" id="IPR045269">
    <property type="entry name" value="Atg1-like"/>
</dbReference>
<dbReference type="GO" id="GO:0042594">
    <property type="term" value="P:response to starvation"/>
    <property type="evidence" value="ECO:0007669"/>
    <property type="project" value="TreeGrafter"/>
</dbReference>
<evidence type="ECO:0000313" key="7">
    <source>
        <dbReference type="WBParaSite" id="TTAC_0000946701-mRNA-1"/>
    </source>
</evidence>
<dbReference type="InterPro" id="IPR000719">
    <property type="entry name" value="Prot_kinase_dom"/>
</dbReference>
<feature type="domain" description="Protein kinase" evidence="6">
    <location>
        <begin position="1"/>
        <end position="149"/>
    </location>
</feature>
<dbReference type="GO" id="GO:0000422">
    <property type="term" value="P:autophagy of mitochondrion"/>
    <property type="evidence" value="ECO:0007669"/>
    <property type="project" value="TreeGrafter"/>
</dbReference>
<sequence>LPEETIRHFLIQIGSAMDAMNKRAIMHRDLKPGNILLSYYGDYPSVNEVPGPLITFKLGAPEVLMCQKYDARADIWSMGIIVYQCFVGKAPFYANSPEALKNIYLKTVDLKPKIPRETSSNLRDLLLKMLIRKPADRIDFPSFLSHPFLTTKHISPSDLVPHKPATVPPLPSSVRRLRGGQSPVSRTTLTATARPHFTAPSPNARATDLPLPSRGRGRGRSAIADLMPNPTARAPLGRGSRLVQPTTVLRRDPPGSGGSVSPFPPPLPPPVQPNGGVEEKDDESSDASLTPTEDGDEFIEDGLGGSSLLGDARRRVPLSTDGFGALDPCLAEVLQRPRPLATNATAGGGHFQPCHAAAMDRSLEGYVIVDSDGSEFERDRGPRAFPRHPRFLSNSQGWFLPFFRSQLPRRSENPPPHYRASPLPSSDDRSHIPRKINLISNGRSQAGKVLCDEAQCSSDPRSPVRGVFTSARTAVTNLPPSNPTETSATNAKSPLNHVTGEVKARTQSSAKVADVPKKQVIQRSRTTPYTYVTEEAARLLAGELGITRFRVSAARLWQHALLSLTSQLKLQLQAVRDESGSNEFIDEQLMEPEHRQEMQTMTMVLDLCELLTELAERRASALTDCTTVTTASKQPQSSLEEEEEEEEEEDSGPTVPRVSNDSLPATKLKLMPEAQRMFIYLLWLLPTGCRIVEQLVLYRRILYYLAYVFAQVKKAFTEHRLQPTPTAKRRECLHCLTDCNALYHRCYIRLCQLTRLSRRDDLLKPVGHHLSCITANRLIYNYALDQCFAAEMDDYIGELGLVSFPLH</sequence>
<dbReference type="PROSITE" id="PS00108">
    <property type="entry name" value="PROTEIN_KINASE_ST"/>
    <property type="match status" value="1"/>
</dbReference>
<proteinExistence type="predicted"/>
<reference evidence="7" key="1">
    <citation type="submission" date="2016-04" db="UniProtKB">
        <authorList>
            <consortium name="WormBaseParasite"/>
        </authorList>
    </citation>
    <scope>IDENTIFICATION</scope>
</reference>
<evidence type="ECO:0000256" key="4">
    <source>
        <dbReference type="ARBA" id="ARBA00022840"/>
    </source>
</evidence>
<evidence type="ECO:0000256" key="2">
    <source>
        <dbReference type="ARBA" id="ARBA00022741"/>
    </source>
</evidence>
<dbReference type="GO" id="GO:0034045">
    <property type="term" value="C:phagophore assembly site membrane"/>
    <property type="evidence" value="ECO:0007669"/>
    <property type="project" value="TreeGrafter"/>
</dbReference>
<dbReference type="Pfam" id="PF00069">
    <property type="entry name" value="Pkinase"/>
    <property type="match status" value="1"/>
</dbReference>
<feature type="region of interest" description="Disordered" evidence="5">
    <location>
        <begin position="625"/>
        <end position="661"/>
    </location>
</feature>
<dbReference type="InterPro" id="IPR008271">
    <property type="entry name" value="Ser/Thr_kinase_AS"/>
</dbReference>
<evidence type="ECO:0000256" key="1">
    <source>
        <dbReference type="ARBA" id="ARBA00022679"/>
    </source>
</evidence>
<dbReference type="Gene3D" id="1.10.510.10">
    <property type="entry name" value="Transferase(Phosphotransferase) domain 1"/>
    <property type="match status" value="1"/>
</dbReference>
<feature type="region of interest" description="Disordered" evidence="5">
    <location>
        <begin position="409"/>
        <end position="432"/>
    </location>
</feature>
<keyword evidence="2" id="KW-0547">Nucleotide-binding</keyword>
<evidence type="ECO:0000256" key="5">
    <source>
        <dbReference type="SAM" id="MobiDB-lite"/>
    </source>
</evidence>
<feature type="region of interest" description="Disordered" evidence="5">
    <location>
        <begin position="167"/>
        <end position="310"/>
    </location>
</feature>
<dbReference type="GO" id="GO:0034727">
    <property type="term" value="P:piecemeal microautophagy of the nucleus"/>
    <property type="evidence" value="ECO:0007669"/>
    <property type="project" value="TreeGrafter"/>
</dbReference>
<feature type="compositionally biased region" description="Polar residues" evidence="5">
    <location>
        <begin position="625"/>
        <end position="638"/>
    </location>
</feature>
<name>A0A0R3X7E2_HYDTA</name>
<dbReference type="GO" id="GO:0004674">
    <property type="term" value="F:protein serine/threonine kinase activity"/>
    <property type="evidence" value="ECO:0007669"/>
    <property type="project" value="InterPro"/>
</dbReference>
<evidence type="ECO:0000259" key="6">
    <source>
        <dbReference type="PROSITE" id="PS50011"/>
    </source>
</evidence>
<accession>A0A0R3X7E2</accession>
<dbReference type="GO" id="GO:0005776">
    <property type="term" value="C:autophagosome"/>
    <property type="evidence" value="ECO:0007669"/>
    <property type="project" value="TreeGrafter"/>
</dbReference>